<reference evidence="10" key="1">
    <citation type="submission" date="2020-10" db="EMBL/GenBank/DDBJ databases">
        <title>Bacterium isolated from coastal waters sediment.</title>
        <authorList>
            <person name="Chen R.-J."/>
            <person name="Lu D.-C."/>
            <person name="Zhu K.-L."/>
            <person name="Du Z.-J."/>
        </authorList>
    </citation>
    <scope>NUCLEOTIDE SEQUENCE</scope>
    <source>
        <strain evidence="10">N1Y112</strain>
    </source>
</reference>
<dbReference type="CDD" id="cd12797">
    <property type="entry name" value="M23_peptidase"/>
    <property type="match status" value="1"/>
</dbReference>
<dbReference type="GO" id="GO:0006508">
    <property type="term" value="P:proteolysis"/>
    <property type="evidence" value="ECO:0007669"/>
    <property type="project" value="UniProtKB-KW"/>
</dbReference>
<evidence type="ECO:0000256" key="3">
    <source>
        <dbReference type="ARBA" id="ARBA00022670"/>
    </source>
</evidence>
<dbReference type="EMBL" id="JADEYS010000027">
    <property type="protein sequence ID" value="MBE9399397.1"/>
    <property type="molecule type" value="Genomic_DNA"/>
</dbReference>
<dbReference type="AlphaFoldDB" id="A0A8J7FFY9"/>
<dbReference type="InterPro" id="IPR016047">
    <property type="entry name" value="M23ase_b-sheet_dom"/>
</dbReference>
<comment type="caution">
    <text evidence="10">The sequence shown here is derived from an EMBL/GenBank/DDBJ whole genome shotgun (WGS) entry which is preliminary data.</text>
</comment>
<feature type="domain" description="M23ase beta-sheet core" evidence="8">
    <location>
        <begin position="264"/>
        <end position="357"/>
    </location>
</feature>
<dbReference type="Gene3D" id="3.10.450.350">
    <property type="match status" value="2"/>
</dbReference>
<dbReference type="Proteomes" id="UP000640333">
    <property type="component" value="Unassembled WGS sequence"/>
</dbReference>
<proteinExistence type="predicted"/>
<accession>A0A8J7FFY9</accession>
<evidence type="ECO:0000256" key="7">
    <source>
        <dbReference type="ARBA" id="ARBA00023049"/>
    </source>
</evidence>
<evidence type="ECO:0000259" key="9">
    <source>
        <dbReference type="Pfam" id="PF19425"/>
    </source>
</evidence>
<dbReference type="PANTHER" id="PTHR21666:SF292">
    <property type="entry name" value="MUREIN DD-ENDOPEPTIDASE MEPM"/>
    <property type="match status" value="1"/>
</dbReference>
<evidence type="ECO:0000313" key="11">
    <source>
        <dbReference type="Proteomes" id="UP000640333"/>
    </source>
</evidence>
<organism evidence="10 11">
    <name type="scientific">Pontibacterium sinense</name>
    <dbReference type="NCBI Taxonomy" id="2781979"/>
    <lineage>
        <taxon>Bacteria</taxon>
        <taxon>Pseudomonadati</taxon>
        <taxon>Pseudomonadota</taxon>
        <taxon>Gammaproteobacteria</taxon>
        <taxon>Oceanospirillales</taxon>
        <taxon>Oceanospirillaceae</taxon>
        <taxon>Pontibacterium</taxon>
    </lineage>
</organism>
<evidence type="ECO:0000256" key="2">
    <source>
        <dbReference type="ARBA" id="ARBA00004196"/>
    </source>
</evidence>
<dbReference type="InterPro" id="IPR011055">
    <property type="entry name" value="Dup_hybrid_motif"/>
</dbReference>
<dbReference type="Pfam" id="PF19425">
    <property type="entry name" value="Csd3_N2"/>
    <property type="match status" value="1"/>
</dbReference>
<evidence type="ECO:0000256" key="4">
    <source>
        <dbReference type="ARBA" id="ARBA00022723"/>
    </source>
</evidence>
<dbReference type="InterPro" id="IPR050570">
    <property type="entry name" value="Cell_wall_metabolism_enzyme"/>
</dbReference>
<keyword evidence="3" id="KW-0645">Protease</keyword>
<evidence type="ECO:0000313" key="10">
    <source>
        <dbReference type="EMBL" id="MBE9399397.1"/>
    </source>
</evidence>
<comment type="cofactor">
    <cofactor evidence="1">
        <name>Zn(2+)</name>
        <dbReference type="ChEBI" id="CHEBI:29105"/>
    </cofactor>
</comment>
<dbReference type="Pfam" id="PF01551">
    <property type="entry name" value="Peptidase_M23"/>
    <property type="match status" value="1"/>
</dbReference>
<keyword evidence="4" id="KW-0479">Metal-binding</keyword>
<keyword evidence="11" id="KW-1185">Reference proteome</keyword>
<gene>
    <name evidence="10" type="ORF">IOQ59_19215</name>
</gene>
<dbReference type="PANTHER" id="PTHR21666">
    <property type="entry name" value="PEPTIDASE-RELATED"/>
    <property type="match status" value="1"/>
</dbReference>
<evidence type="ECO:0000256" key="6">
    <source>
        <dbReference type="ARBA" id="ARBA00022833"/>
    </source>
</evidence>
<dbReference type="GO" id="GO:0004222">
    <property type="term" value="F:metalloendopeptidase activity"/>
    <property type="evidence" value="ECO:0007669"/>
    <property type="project" value="TreeGrafter"/>
</dbReference>
<keyword evidence="7" id="KW-0482">Metalloprotease</keyword>
<sequence length="406" mass="46389">MALVLPSGPMKSEKIALPLTLKDPVYVESDTVSSGDPEPSGHVYYMVRKGDTLSKIFESLRVPQATLYKLLEADVNVLALDTILPGHKLEFQFDDQERLVRFTFKSGMTYKVDFTRGKKDDFEFAEHIEKGEMRTEIFAGIVKGNLPLSMKKSGTSLAEAYSVTGVLKTRMNFRRDLRAGDKFQVVLSRQYVDGKYTGSSKIEGFRYLGKRREVQIFSFDGNFFDEKGHSLEKAFQRIPLKKRYRISSNFNPRRRHPVTRAIRPHNGTDFATPMRTPVVAAGDGVVSRVIRHRYAGLYIEIQHGRKYRTRYLHLNKAYVKKGQKVSRGQKIALTGNSGRSTGPHLHYEFHINKRPVNAMKAPIPEVKTIARKHRNKFKQRVKTLSVQMEKVSEQQFENAQRDAASS</sequence>
<protein>
    <submittedName>
        <fullName evidence="10">Peptidoglycan DD-metalloendopeptidase family protein</fullName>
    </submittedName>
</protein>
<dbReference type="GO" id="GO:0046872">
    <property type="term" value="F:metal ion binding"/>
    <property type="evidence" value="ECO:0007669"/>
    <property type="project" value="UniProtKB-KW"/>
</dbReference>
<dbReference type="FunFam" id="2.70.70.10:FF:000002">
    <property type="entry name" value="Murein DD-endopeptidase MepM"/>
    <property type="match status" value="1"/>
</dbReference>
<evidence type="ECO:0000259" key="8">
    <source>
        <dbReference type="Pfam" id="PF01551"/>
    </source>
</evidence>
<keyword evidence="6" id="KW-0862">Zinc</keyword>
<dbReference type="SUPFAM" id="SSF51261">
    <property type="entry name" value="Duplicated hybrid motif"/>
    <property type="match status" value="1"/>
</dbReference>
<comment type="subcellular location">
    <subcellularLocation>
        <location evidence="2">Cell envelope</location>
    </subcellularLocation>
</comment>
<evidence type="ECO:0000256" key="1">
    <source>
        <dbReference type="ARBA" id="ARBA00001947"/>
    </source>
</evidence>
<keyword evidence="5" id="KW-0378">Hydrolase</keyword>
<evidence type="ECO:0000256" key="5">
    <source>
        <dbReference type="ARBA" id="ARBA00022801"/>
    </source>
</evidence>
<name>A0A8J7FFY9_9GAMM</name>
<dbReference type="InterPro" id="IPR045834">
    <property type="entry name" value="Csd3_N2"/>
</dbReference>
<dbReference type="GO" id="GO:0030313">
    <property type="term" value="C:cell envelope"/>
    <property type="evidence" value="ECO:0007669"/>
    <property type="project" value="UniProtKB-SubCell"/>
</dbReference>
<dbReference type="Gene3D" id="2.70.70.10">
    <property type="entry name" value="Glucose Permease (Domain IIA)"/>
    <property type="match status" value="1"/>
</dbReference>
<feature type="domain" description="Csd3-like second N-terminal" evidence="9">
    <location>
        <begin position="130"/>
        <end position="252"/>
    </location>
</feature>